<dbReference type="EMBL" id="JACHMO010000001">
    <property type="protein sequence ID" value="MBB5803722.1"/>
    <property type="molecule type" value="Genomic_DNA"/>
</dbReference>
<dbReference type="Proteomes" id="UP000552097">
    <property type="component" value="Unassembled WGS sequence"/>
</dbReference>
<comment type="caution">
    <text evidence="1">The sequence shown here is derived from an EMBL/GenBank/DDBJ whole genome shotgun (WGS) entry which is preliminary data.</text>
</comment>
<evidence type="ECO:0000313" key="2">
    <source>
        <dbReference type="Proteomes" id="UP000552097"/>
    </source>
</evidence>
<dbReference type="RefSeq" id="WP_184921180.1">
    <property type="nucleotide sequence ID" value="NZ_JACHMO010000001.1"/>
</dbReference>
<dbReference type="AlphaFoldDB" id="A0A7W9HK12"/>
<keyword evidence="2" id="KW-1185">Reference proteome</keyword>
<proteinExistence type="predicted"/>
<reference evidence="1 2" key="1">
    <citation type="submission" date="2020-08" db="EMBL/GenBank/DDBJ databases">
        <title>Sequencing the genomes of 1000 actinobacteria strains.</title>
        <authorList>
            <person name="Klenk H.-P."/>
        </authorList>
    </citation>
    <scope>NUCLEOTIDE SEQUENCE [LARGE SCALE GENOMIC DNA]</scope>
    <source>
        <strain evidence="1 2">DSM 45486</strain>
    </source>
</reference>
<evidence type="ECO:0000313" key="1">
    <source>
        <dbReference type="EMBL" id="MBB5803722.1"/>
    </source>
</evidence>
<accession>A0A7W9HK12</accession>
<name>A0A7W9HK12_9PSEU</name>
<protein>
    <submittedName>
        <fullName evidence="1">Uncharacterized protein</fullName>
    </submittedName>
</protein>
<organism evidence="1 2">
    <name type="scientific">Saccharothrix ecbatanensis</name>
    <dbReference type="NCBI Taxonomy" id="1105145"/>
    <lineage>
        <taxon>Bacteria</taxon>
        <taxon>Bacillati</taxon>
        <taxon>Actinomycetota</taxon>
        <taxon>Actinomycetes</taxon>
        <taxon>Pseudonocardiales</taxon>
        <taxon>Pseudonocardiaceae</taxon>
        <taxon>Saccharothrix</taxon>
    </lineage>
</organism>
<gene>
    <name evidence="1" type="ORF">F4560_003490</name>
</gene>
<sequence>MENTLPITYARIAEVLTELGMISEAKARSVRDETSAYATESIKRGHEVASALQSFGVAVSIHANDVDFADEHYDWLLDEAAGLTDGTVTVSDYRFEKDDPEDEDSGLGTMHFSRNGEPLSFDVMQESNDYLDTQAARRAIQALLPADDPRDFSCVERQDFGDDIMVLATAEQREGLRLHLGITFEPPLGPLGS</sequence>